<dbReference type="InterPro" id="IPR009057">
    <property type="entry name" value="Homeodomain-like_sf"/>
</dbReference>
<evidence type="ECO:0000256" key="4">
    <source>
        <dbReference type="PROSITE-ProRule" id="PRU00335"/>
    </source>
</evidence>
<proteinExistence type="predicted"/>
<sequence>MATEAKQPRQRLNPEERRTRILDHTAAMVARDGVAQLSVEAIGREAGISKSLVYAYFPNLTELLRELYQREMRQLRKRQADAAQNVESMEQLVRSVTHAYLSYIDERGLIIERLQAEPSVSENHDPTDYNRDIAVDHLTDYVMRFYKIPRRIARAATDISFGLPASAGSYLHRNELDVQMVEDLTVAMILGTLSDLENRFGHLPPDY</sequence>
<dbReference type="InterPro" id="IPR050109">
    <property type="entry name" value="HTH-type_TetR-like_transc_reg"/>
</dbReference>
<dbReference type="PANTHER" id="PTHR30055">
    <property type="entry name" value="HTH-TYPE TRANSCRIPTIONAL REGULATOR RUTR"/>
    <property type="match status" value="1"/>
</dbReference>
<name>A0A553WAX7_9SPHN</name>
<evidence type="ECO:0000256" key="3">
    <source>
        <dbReference type="ARBA" id="ARBA00023163"/>
    </source>
</evidence>
<accession>A0A553WAX7</accession>
<dbReference type="EMBL" id="VKKU01000002">
    <property type="protein sequence ID" value="TSB01840.1"/>
    <property type="molecule type" value="Genomic_DNA"/>
</dbReference>
<organism evidence="7 8">
    <name type="scientific">Sphingorhabdus contaminans</name>
    <dbReference type="NCBI Taxonomy" id="1343899"/>
    <lineage>
        <taxon>Bacteria</taxon>
        <taxon>Pseudomonadati</taxon>
        <taxon>Pseudomonadota</taxon>
        <taxon>Alphaproteobacteria</taxon>
        <taxon>Sphingomonadales</taxon>
        <taxon>Sphingomonadaceae</taxon>
        <taxon>Sphingorhabdus</taxon>
    </lineage>
</organism>
<dbReference type="RefSeq" id="WP_143777060.1">
    <property type="nucleotide sequence ID" value="NZ_OZ260107.1"/>
</dbReference>
<keyword evidence="1" id="KW-0805">Transcription regulation</keyword>
<protein>
    <submittedName>
        <fullName evidence="7">TetR/AcrR family transcriptional regulator</fullName>
    </submittedName>
</protein>
<feature type="DNA-binding region" description="H-T-H motif" evidence="4">
    <location>
        <begin position="38"/>
        <end position="57"/>
    </location>
</feature>
<evidence type="ECO:0000313" key="7">
    <source>
        <dbReference type="EMBL" id="TSB01840.1"/>
    </source>
</evidence>
<dbReference type="PANTHER" id="PTHR30055:SF234">
    <property type="entry name" value="HTH-TYPE TRANSCRIPTIONAL REGULATOR BETI"/>
    <property type="match status" value="1"/>
</dbReference>
<dbReference type="Pfam" id="PF00440">
    <property type="entry name" value="TetR_N"/>
    <property type="match status" value="1"/>
</dbReference>
<dbReference type="GO" id="GO:0003700">
    <property type="term" value="F:DNA-binding transcription factor activity"/>
    <property type="evidence" value="ECO:0007669"/>
    <property type="project" value="TreeGrafter"/>
</dbReference>
<dbReference type="Gene3D" id="1.10.357.10">
    <property type="entry name" value="Tetracycline Repressor, domain 2"/>
    <property type="match status" value="1"/>
</dbReference>
<feature type="domain" description="HTH tetR-type" evidence="6">
    <location>
        <begin position="15"/>
        <end position="75"/>
    </location>
</feature>
<comment type="caution">
    <text evidence="7">The sequence shown here is derived from an EMBL/GenBank/DDBJ whole genome shotgun (WGS) entry which is preliminary data.</text>
</comment>
<evidence type="ECO:0000256" key="2">
    <source>
        <dbReference type="ARBA" id="ARBA00023125"/>
    </source>
</evidence>
<feature type="coiled-coil region" evidence="5">
    <location>
        <begin position="65"/>
        <end position="92"/>
    </location>
</feature>
<keyword evidence="8" id="KW-1185">Reference proteome</keyword>
<evidence type="ECO:0000259" key="6">
    <source>
        <dbReference type="PROSITE" id="PS50977"/>
    </source>
</evidence>
<keyword evidence="2 4" id="KW-0238">DNA-binding</keyword>
<reference evidence="7 8" key="1">
    <citation type="submission" date="2019-07" db="EMBL/GenBank/DDBJ databases">
        <authorList>
            <person name="Park M."/>
        </authorList>
    </citation>
    <scope>NUCLEOTIDE SEQUENCE [LARGE SCALE GENOMIC DNA]</scope>
    <source>
        <strain evidence="7 8">KCTC32445</strain>
    </source>
</reference>
<evidence type="ECO:0000313" key="8">
    <source>
        <dbReference type="Proteomes" id="UP000320160"/>
    </source>
</evidence>
<keyword evidence="3" id="KW-0804">Transcription</keyword>
<gene>
    <name evidence="7" type="ORF">FOM92_11785</name>
</gene>
<dbReference type="GO" id="GO:0000976">
    <property type="term" value="F:transcription cis-regulatory region binding"/>
    <property type="evidence" value="ECO:0007669"/>
    <property type="project" value="TreeGrafter"/>
</dbReference>
<dbReference type="PROSITE" id="PS50977">
    <property type="entry name" value="HTH_TETR_2"/>
    <property type="match status" value="1"/>
</dbReference>
<evidence type="ECO:0000256" key="5">
    <source>
        <dbReference type="SAM" id="Coils"/>
    </source>
</evidence>
<dbReference type="SUPFAM" id="SSF46689">
    <property type="entry name" value="Homeodomain-like"/>
    <property type="match status" value="1"/>
</dbReference>
<keyword evidence="5" id="KW-0175">Coiled coil</keyword>
<evidence type="ECO:0000256" key="1">
    <source>
        <dbReference type="ARBA" id="ARBA00023015"/>
    </source>
</evidence>
<dbReference type="Proteomes" id="UP000320160">
    <property type="component" value="Unassembled WGS sequence"/>
</dbReference>
<dbReference type="OrthoDB" id="155497at2"/>
<dbReference type="AlphaFoldDB" id="A0A553WAX7"/>
<dbReference type="InterPro" id="IPR001647">
    <property type="entry name" value="HTH_TetR"/>
</dbReference>